<dbReference type="InterPro" id="IPR027417">
    <property type="entry name" value="P-loop_NTPase"/>
</dbReference>
<dbReference type="AlphaFoldDB" id="A0AAE3CIS4"/>
<dbReference type="SUPFAM" id="SSF52540">
    <property type="entry name" value="P-loop containing nucleoside triphosphate hydrolases"/>
    <property type="match status" value="1"/>
</dbReference>
<comment type="caution">
    <text evidence="7">The sequence shown here is derived from an EMBL/GenBank/DDBJ whole genome shotgun (WGS) entry which is preliminary data.</text>
</comment>
<dbReference type="GO" id="GO:0005524">
    <property type="term" value="F:ATP binding"/>
    <property type="evidence" value="ECO:0007669"/>
    <property type="project" value="UniProtKB-KW"/>
</dbReference>
<dbReference type="Gene3D" id="3.40.50.300">
    <property type="entry name" value="P-loop containing nucleotide triphosphate hydrolases"/>
    <property type="match status" value="1"/>
</dbReference>
<evidence type="ECO:0000256" key="4">
    <source>
        <dbReference type="ARBA" id="ARBA00022741"/>
    </source>
</evidence>
<accession>A0AAE3CIS4</accession>
<proteinExistence type="inferred from homology"/>
<reference evidence="7" key="1">
    <citation type="journal article" date="2021" name="ISME J.">
        <title>Genomic evolution of the class Acidithiobacillia: deep-branching Proteobacteria living in extreme acidic conditions.</title>
        <authorList>
            <person name="Moya-Beltran A."/>
            <person name="Beard S."/>
            <person name="Rojas-Villalobos C."/>
            <person name="Issotta F."/>
            <person name="Gallardo Y."/>
            <person name="Ulloa R."/>
            <person name="Giaveno A."/>
            <person name="Degli Esposti M."/>
            <person name="Johnson D.B."/>
            <person name="Quatrini R."/>
        </authorList>
    </citation>
    <scope>NUCLEOTIDE SEQUENCE</scope>
    <source>
        <strain evidence="7">VAN18-1</strain>
    </source>
</reference>
<evidence type="ECO:0000256" key="5">
    <source>
        <dbReference type="ARBA" id="ARBA00022840"/>
    </source>
</evidence>
<keyword evidence="2" id="KW-0813">Transport</keyword>
<dbReference type="InterPro" id="IPR003439">
    <property type="entry name" value="ABC_transporter-like_ATP-bd"/>
</dbReference>
<dbReference type="InterPro" id="IPR003593">
    <property type="entry name" value="AAA+_ATPase"/>
</dbReference>
<dbReference type="InterPro" id="IPR050763">
    <property type="entry name" value="ABC_transporter_ATP-binding"/>
</dbReference>
<feature type="domain" description="ABC transporter" evidence="6">
    <location>
        <begin position="1"/>
        <end position="213"/>
    </location>
</feature>
<name>A0AAE3CIS4_9PROT</name>
<evidence type="ECO:0000256" key="1">
    <source>
        <dbReference type="ARBA" id="ARBA00005417"/>
    </source>
</evidence>
<evidence type="ECO:0000259" key="6">
    <source>
        <dbReference type="PROSITE" id="PS50893"/>
    </source>
</evidence>
<dbReference type="GO" id="GO:0016887">
    <property type="term" value="F:ATP hydrolysis activity"/>
    <property type="evidence" value="ECO:0007669"/>
    <property type="project" value="InterPro"/>
</dbReference>
<dbReference type="Proteomes" id="UP001197378">
    <property type="component" value="Unassembled WGS sequence"/>
</dbReference>
<protein>
    <submittedName>
        <fullName evidence="7">ATP-binding cassette domain-containing protein</fullName>
    </submittedName>
</protein>
<dbReference type="PROSITE" id="PS50893">
    <property type="entry name" value="ABC_TRANSPORTER_2"/>
    <property type="match status" value="1"/>
</dbReference>
<keyword evidence="5 7" id="KW-0067">ATP-binding</keyword>
<gene>
    <name evidence="7" type="ORF">HFQ13_02330</name>
</gene>
<evidence type="ECO:0000256" key="2">
    <source>
        <dbReference type="ARBA" id="ARBA00022448"/>
    </source>
</evidence>
<dbReference type="PANTHER" id="PTHR42711">
    <property type="entry name" value="ABC TRANSPORTER ATP-BINDING PROTEIN"/>
    <property type="match status" value="1"/>
</dbReference>
<comment type="similarity">
    <text evidence="1">Belongs to the ABC transporter superfamily.</text>
</comment>
<evidence type="ECO:0000256" key="3">
    <source>
        <dbReference type="ARBA" id="ARBA00022458"/>
    </source>
</evidence>
<keyword evidence="8" id="KW-1185">Reference proteome</keyword>
<dbReference type="SMART" id="SM00382">
    <property type="entry name" value="AAA"/>
    <property type="match status" value="1"/>
</dbReference>
<keyword evidence="3" id="KW-0536">Nodulation</keyword>
<evidence type="ECO:0000313" key="8">
    <source>
        <dbReference type="Proteomes" id="UP001197378"/>
    </source>
</evidence>
<dbReference type="Pfam" id="PF00005">
    <property type="entry name" value="ABC_tran"/>
    <property type="match status" value="1"/>
</dbReference>
<keyword evidence="4" id="KW-0547">Nucleotide-binding</keyword>
<evidence type="ECO:0000313" key="7">
    <source>
        <dbReference type="EMBL" id="MBU2787056.1"/>
    </source>
</evidence>
<organism evidence="7 8">
    <name type="scientific">Igneacidithiobacillus copahuensis</name>
    <dbReference type="NCBI Taxonomy" id="2724909"/>
    <lineage>
        <taxon>Bacteria</taxon>
        <taxon>Pseudomonadati</taxon>
        <taxon>Pseudomonadota</taxon>
        <taxon>Acidithiobacillia</taxon>
        <taxon>Acidithiobacillales</taxon>
        <taxon>Acidithiobacillaceae</taxon>
        <taxon>Igneacidithiobacillus</taxon>
    </lineage>
</organism>
<dbReference type="PROSITE" id="PS00211">
    <property type="entry name" value="ABC_TRANSPORTER_1"/>
    <property type="match status" value="1"/>
</dbReference>
<dbReference type="EMBL" id="JAAXYO010000033">
    <property type="protein sequence ID" value="MBU2787056.1"/>
    <property type="molecule type" value="Genomic_DNA"/>
</dbReference>
<dbReference type="InterPro" id="IPR017871">
    <property type="entry name" value="ABC_transporter-like_CS"/>
</dbReference>
<dbReference type="PANTHER" id="PTHR42711:SF5">
    <property type="entry name" value="ABC TRANSPORTER ATP-BINDING PROTEIN NATA"/>
    <property type="match status" value="1"/>
</dbReference>
<sequence length="286" mass="31956">MSFAVGVGECYALLGPNGAGKSTSVRCIQGLTPFDAGQIRLDGRPLTQWPAGGHGRIGVVPQSDQLDPDFTVEENLWIYGRYFRLPAAEIRRRSKELLAFLALEDFARRPIQALSGGMRRRLSVARALMHEPQLLLLDEPTTGLDPQARHLLWQRLRELQRSGVTLLLTTHYLDEAERLADRVGILDGGRIRAEDSPEGLIRAHIPGEVLELRRRDGGLPDPENWHQGRVAAAERAGDTLLLFDARLDAARAHFAADPQYQLLQRPATLEDVFLRLTGRELREEEG</sequence>